<keyword evidence="1" id="KW-0472">Membrane</keyword>
<organism evidence="2 3">
    <name type="scientific">Vagococcus carniphilus</name>
    <dbReference type="NCBI Taxonomy" id="218144"/>
    <lineage>
        <taxon>Bacteria</taxon>
        <taxon>Bacillati</taxon>
        <taxon>Bacillota</taxon>
        <taxon>Bacilli</taxon>
        <taxon>Lactobacillales</taxon>
        <taxon>Enterococcaceae</taxon>
        <taxon>Vagococcus</taxon>
    </lineage>
</organism>
<protein>
    <submittedName>
        <fullName evidence="2">Uncharacterized protein</fullName>
    </submittedName>
</protein>
<reference evidence="2 3" key="1">
    <citation type="submission" date="2017-05" db="EMBL/GenBank/DDBJ databases">
        <title>Vagococcus spp. assemblies.</title>
        <authorList>
            <person name="Gulvik C.A."/>
        </authorList>
    </citation>
    <scope>NUCLEOTIDE SEQUENCE [LARGE SCALE GENOMIC DNA]</scope>
    <source>
        <strain evidence="2 3">SS1714</strain>
    </source>
</reference>
<evidence type="ECO:0000256" key="1">
    <source>
        <dbReference type="SAM" id="Phobius"/>
    </source>
</evidence>
<dbReference type="GeneID" id="95581922"/>
<dbReference type="Proteomes" id="UP000288028">
    <property type="component" value="Unassembled WGS sequence"/>
</dbReference>
<keyword evidence="1" id="KW-1133">Transmembrane helix</keyword>
<proteinExistence type="predicted"/>
<name>A0A430B026_9ENTE</name>
<accession>A0A430B026</accession>
<dbReference type="RefSeq" id="WP_126794280.1">
    <property type="nucleotide sequence ID" value="NZ_CP060720.1"/>
</dbReference>
<feature type="transmembrane region" description="Helical" evidence="1">
    <location>
        <begin position="75"/>
        <end position="92"/>
    </location>
</feature>
<keyword evidence="1" id="KW-0812">Transmembrane</keyword>
<evidence type="ECO:0000313" key="2">
    <source>
        <dbReference type="EMBL" id="RSU13592.1"/>
    </source>
</evidence>
<sequence length="102" mass="11651">MKKIVNVLLIILLSIFFYDISDAAEYNSDNKVNGKGSITIVDSLGKNQSKIMDEDIENKISSKYLPRTNEVSNDYLVICGLLIFTLVAYLLYKKNILRREVE</sequence>
<comment type="caution">
    <text evidence="2">The sequence shown here is derived from an EMBL/GenBank/DDBJ whole genome shotgun (WGS) entry which is preliminary data.</text>
</comment>
<gene>
    <name evidence="2" type="ORF">CBF28_08880</name>
</gene>
<dbReference type="AlphaFoldDB" id="A0A430B026"/>
<evidence type="ECO:0000313" key="3">
    <source>
        <dbReference type="Proteomes" id="UP000288028"/>
    </source>
</evidence>
<dbReference type="EMBL" id="NGKB01000008">
    <property type="protein sequence ID" value="RSU13592.1"/>
    <property type="molecule type" value="Genomic_DNA"/>
</dbReference>
<keyword evidence="3" id="KW-1185">Reference proteome</keyword>